<evidence type="ECO:0000313" key="2">
    <source>
        <dbReference type="EMBL" id="MBR0561792.1"/>
    </source>
</evidence>
<keyword evidence="1" id="KW-1133">Transmembrane helix</keyword>
<name>A0A8J7VRK0_9GAMM</name>
<dbReference type="EMBL" id="JAGQFT020000004">
    <property type="protein sequence ID" value="MBS7457088.1"/>
    <property type="molecule type" value="Genomic_DNA"/>
</dbReference>
<sequence length="273" mass="29247">MAYPAFDPLRAEARALCHAWWARWHRDRAGLLVELLAWMLCAVGAGIVLHGFAPTMRNILSWLPSHALVAVVGTATLVWWQADARSRRRLAATGEGWLAALPQTADRVPAALWRAACRDAGTWSGAWLALVCMAAAQRDLEGPEWDAAFTLGAVLLLVPPLAARHVLRSRPRDGGAAPRAPWSTVGRALPPAMAWQLARARGAWRGRGLAFRLAPVLLLVPAGMAGLPQLAALAGLLVAAGLLSLWSEALRTMLAAAELMRAQPLGPAQRPLP</sequence>
<feature type="transmembrane region" description="Helical" evidence="1">
    <location>
        <begin position="209"/>
        <end position="227"/>
    </location>
</feature>
<dbReference type="AlphaFoldDB" id="A0A8J7VRK0"/>
<keyword evidence="4" id="KW-1185">Reference proteome</keyword>
<reference evidence="2" key="2">
    <citation type="submission" date="2021-04" db="EMBL/GenBank/DDBJ databases">
        <authorList>
            <person name="Karlyshev A.V."/>
        </authorList>
    </citation>
    <scope>NUCLEOTIDE SEQUENCE</scope>
    <source>
        <strain evidence="2">LMG 29479</strain>
    </source>
</reference>
<feature type="transmembrane region" description="Helical" evidence="1">
    <location>
        <begin position="31"/>
        <end position="53"/>
    </location>
</feature>
<dbReference type="Proteomes" id="UP000675747">
    <property type="component" value="Unassembled WGS sequence"/>
</dbReference>
<accession>A0A8J7VRK0</accession>
<gene>
    <name evidence="3" type="ORF">KB893_008055</name>
    <name evidence="2" type="ORF">KB893_04550</name>
</gene>
<dbReference type="EMBL" id="JAGQFT010000021">
    <property type="protein sequence ID" value="MBR0561792.1"/>
    <property type="molecule type" value="Genomic_DNA"/>
</dbReference>
<dbReference type="RefSeq" id="WP_211925757.1">
    <property type="nucleotide sequence ID" value="NZ_JAGQFT020000004.1"/>
</dbReference>
<keyword evidence="1" id="KW-0812">Transmembrane</keyword>
<organism evidence="2">
    <name type="scientific">Coralloluteibacterium stylophorae</name>
    <dbReference type="NCBI Taxonomy" id="1776034"/>
    <lineage>
        <taxon>Bacteria</taxon>
        <taxon>Pseudomonadati</taxon>
        <taxon>Pseudomonadota</taxon>
        <taxon>Gammaproteobacteria</taxon>
        <taxon>Lysobacterales</taxon>
        <taxon>Lysobacteraceae</taxon>
        <taxon>Coralloluteibacterium</taxon>
    </lineage>
</organism>
<keyword evidence="1" id="KW-0472">Membrane</keyword>
<comment type="caution">
    <text evidence="2">The sequence shown here is derived from an EMBL/GenBank/DDBJ whole genome shotgun (WGS) entry which is preliminary data.</text>
</comment>
<evidence type="ECO:0000313" key="3">
    <source>
        <dbReference type="EMBL" id="MBS7457088.1"/>
    </source>
</evidence>
<evidence type="ECO:0000313" key="4">
    <source>
        <dbReference type="Proteomes" id="UP000675747"/>
    </source>
</evidence>
<proteinExistence type="predicted"/>
<feature type="transmembrane region" description="Helical" evidence="1">
    <location>
        <begin position="233"/>
        <end position="254"/>
    </location>
</feature>
<reference evidence="3 4" key="1">
    <citation type="journal article" date="2021" name="Microbiol. Resour. Announc.">
        <title>Draft Genome Sequence of Coralloluteibacterium stylophorae LMG 29479T.</title>
        <authorList>
            <person name="Karlyshev A.V."/>
            <person name="Kudryashova E.B."/>
            <person name="Ariskina E.V."/>
            <person name="Conroy A.P."/>
            <person name="Abidueva E.Y."/>
        </authorList>
    </citation>
    <scope>NUCLEOTIDE SEQUENCE [LARGE SCALE GENOMIC DNA]</scope>
    <source>
        <strain evidence="3 4">LMG 29479</strain>
    </source>
</reference>
<protein>
    <submittedName>
        <fullName evidence="2">Uncharacterized protein</fullName>
    </submittedName>
</protein>
<evidence type="ECO:0000256" key="1">
    <source>
        <dbReference type="SAM" id="Phobius"/>
    </source>
</evidence>
<feature type="transmembrane region" description="Helical" evidence="1">
    <location>
        <begin position="59"/>
        <end position="80"/>
    </location>
</feature>